<comment type="caution">
    <text evidence="1">The sequence shown here is derived from an EMBL/GenBank/DDBJ whole genome shotgun (WGS) entry which is preliminary data.</text>
</comment>
<proteinExistence type="predicted"/>
<sequence length="124" mass="13691">MSDGLLDAALFEEEALMDGHALERIGYLAIDSLYGSVTTIDGRRVQVFFDQLDHLLSPRPYPLPSSHRHPSVLADIITTDGADPVTLRYANPDATQIELQLSEEQSKDTETNHVPEEIGVFVGE</sequence>
<dbReference type="AlphaFoldDB" id="A0AAJ0XBT5"/>
<evidence type="ECO:0000313" key="2">
    <source>
        <dbReference type="Proteomes" id="UP001296776"/>
    </source>
</evidence>
<name>A0AAJ0XBT5_9GAMM</name>
<protein>
    <submittedName>
        <fullName evidence="1">Uncharacterized protein</fullName>
    </submittedName>
</protein>
<gene>
    <name evidence="1" type="ORF">CKO40_22815</name>
</gene>
<dbReference type="Proteomes" id="UP001296776">
    <property type="component" value="Unassembled WGS sequence"/>
</dbReference>
<evidence type="ECO:0000313" key="1">
    <source>
        <dbReference type="EMBL" id="MBK1707284.1"/>
    </source>
</evidence>
<accession>A0AAJ0XBT5</accession>
<reference evidence="1" key="2">
    <citation type="journal article" date="2020" name="Microorganisms">
        <title>Osmotic Adaptation and Compatible Solute Biosynthesis of Phototrophic Bacteria as Revealed from Genome Analyses.</title>
        <authorList>
            <person name="Imhoff J.F."/>
            <person name="Rahn T."/>
            <person name="Kunzel S."/>
            <person name="Keller A."/>
            <person name="Neulinger S.C."/>
        </authorList>
    </citation>
    <scope>NUCLEOTIDE SEQUENCE</scope>
    <source>
        <strain evidence="1">DSM 11080</strain>
    </source>
</reference>
<keyword evidence="2" id="KW-1185">Reference proteome</keyword>
<dbReference type="EMBL" id="NRSJ01000077">
    <property type="protein sequence ID" value="MBK1707284.1"/>
    <property type="molecule type" value="Genomic_DNA"/>
</dbReference>
<reference evidence="1" key="1">
    <citation type="submission" date="2017-08" db="EMBL/GenBank/DDBJ databases">
        <authorList>
            <person name="Imhoff J.F."/>
            <person name="Rahn T."/>
            <person name="Kuenzel S."/>
            <person name="Neulinger S.C."/>
        </authorList>
    </citation>
    <scope>NUCLEOTIDE SEQUENCE</scope>
    <source>
        <strain evidence="1">DSM 11080</strain>
    </source>
</reference>
<organism evidence="1 2">
    <name type="scientific">Halochromatium glycolicum</name>
    <dbReference type="NCBI Taxonomy" id="85075"/>
    <lineage>
        <taxon>Bacteria</taxon>
        <taxon>Pseudomonadati</taxon>
        <taxon>Pseudomonadota</taxon>
        <taxon>Gammaproteobacteria</taxon>
        <taxon>Chromatiales</taxon>
        <taxon>Chromatiaceae</taxon>
        <taxon>Halochromatium</taxon>
    </lineage>
</organism>